<protein>
    <submittedName>
        <fullName evidence="2">DUF692 domain-containing protein</fullName>
    </submittedName>
</protein>
<gene>
    <name evidence="2" type="ORF">GCM10022277_08610</name>
</gene>
<name>A0ABP7M714_9GAMM</name>
<evidence type="ECO:0000313" key="2">
    <source>
        <dbReference type="EMBL" id="GAA3916193.1"/>
    </source>
</evidence>
<comment type="caution">
    <text evidence="2">The sequence shown here is derived from an EMBL/GenBank/DDBJ whole genome shotgun (WGS) entry which is preliminary data.</text>
</comment>
<evidence type="ECO:0000313" key="3">
    <source>
        <dbReference type="Proteomes" id="UP001501565"/>
    </source>
</evidence>
<feature type="compositionally biased region" description="Basic and acidic residues" evidence="1">
    <location>
        <begin position="1"/>
        <end position="13"/>
    </location>
</feature>
<reference evidence="3" key="1">
    <citation type="journal article" date="2019" name="Int. J. Syst. Evol. Microbiol.">
        <title>The Global Catalogue of Microorganisms (GCM) 10K type strain sequencing project: providing services to taxonomists for standard genome sequencing and annotation.</title>
        <authorList>
            <consortium name="The Broad Institute Genomics Platform"/>
            <consortium name="The Broad Institute Genome Sequencing Center for Infectious Disease"/>
            <person name="Wu L."/>
            <person name="Ma J."/>
        </authorList>
    </citation>
    <scope>NUCLEOTIDE SEQUENCE [LARGE SCALE GENOMIC DNA]</scope>
    <source>
        <strain evidence="3">JCM 17551</strain>
    </source>
</reference>
<organism evidence="2 3">
    <name type="scientific">Litoribacillus peritrichatus</name>
    <dbReference type="NCBI Taxonomy" id="718191"/>
    <lineage>
        <taxon>Bacteria</taxon>
        <taxon>Pseudomonadati</taxon>
        <taxon>Pseudomonadota</taxon>
        <taxon>Gammaproteobacteria</taxon>
        <taxon>Oceanospirillales</taxon>
        <taxon>Oceanospirillaceae</taxon>
        <taxon>Litoribacillus</taxon>
    </lineage>
</organism>
<accession>A0ABP7M714</accession>
<dbReference type="PANTHER" id="PTHR42194:SF1">
    <property type="entry name" value="UPF0276 PROTEIN HI_1600"/>
    <property type="match status" value="1"/>
</dbReference>
<dbReference type="SUPFAM" id="SSF51658">
    <property type="entry name" value="Xylose isomerase-like"/>
    <property type="match status" value="1"/>
</dbReference>
<proteinExistence type="predicted"/>
<dbReference type="PANTHER" id="PTHR42194">
    <property type="entry name" value="UPF0276 PROTEIN HI_1600"/>
    <property type="match status" value="1"/>
</dbReference>
<dbReference type="Proteomes" id="UP001501565">
    <property type="component" value="Unassembled WGS sequence"/>
</dbReference>
<feature type="region of interest" description="Disordered" evidence="1">
    <location>
        <begin position="1"/>
        <end position="22"/>
    </location>
</feature>
<dbReference type="InterPro" id="IPR036237">
    <property type="entry name" value="Xyl_isomerase-like_sf"/>
</dbReference>
<dbReference type="InterPro" id="IPR007801">
    <property type="entry name" value="MbnB/TglH/ChrH"/>
</dbReference>
<evidence type="ECO:0000256" key="1">
    <source>
        <dbReference type="SAM" id="MobiDB-lite"/>
    </source>
</evidence>
<keyword evidence="3" id="KW-1185">Reference proteome</keyword>
<dbReference type="Pfam" id="PF05114">
    <property type="entry name" value="MbnB_TglH_ChrH"/>
    <property type="match status" value="1"/>
</dbReference>
<dbReference type="NCBIfam" id="NF003818">
    <property type="entry name" value="PRK05409.1"/>
    <property type="match status" value="1"/>
</dbReference>
<sequence length="317" mass="35619">MMELPNNKKDELGTKSQPSAGLSALPKTNLGFGVGLRSQHFPYLMNNDDPMVDWFEIISENFIDNYGYGRHVLAQLRAKRPIVMHGVSMNIGSTDPLNSEYLRKLKELAEFIKPEWISDHLCWTGFAGINSHDLLPLPLTDESLNHVISRVNQVQDILERPLVLENPSTYLEYEYSHLSEPEFFNELVANTQCGILLDVNNVYVSAFNHGFSAEQYINDLPHDHIIQMHLAGPTHCGDCLIDTHDQPVPSPVWRLYQQAQMLTQGVSTLLEWDANIPPYPELVAELNKAKATLAGNVPDEAVVTVSHQQTISTPIVI</sequence>
<dbReference type="Gene3D" id="3.20.20.150">
    <property type="entry name" value="Divalent-metal-dependent TIM barrel enzymes"/>
    <property type="match status" value="1"/>
</dbReference>
<dbReference type="EMBL" id="BAABBN010000004">
    <property type="protein sequence ID" value="GAA3916193.1"/>
    <property type="molecule type" value="Genomic_DNA"/>
</dbReference>